<dbReference type="AlphaFoldDB" id="A0A5R9K5J6"/>
<dbReference type="SUPFAM" id="SSF52218">
    <property type="entry name" value="Flavoproteins"/>
    <property type="match status" value="1"/>
</dbReference>
<evidence type="ECO:0000313" key="5">
    <source>
        <dbReference type="Proteomes" id="UP000309788"/>
    </source>
</evidence>
<evidence type="ECO:0000256" key="1">
    <source>
        <dbReference type="ARBA" id="ARBA00006252"/>
    </source>
</evidence>
<sequence length="195" mass="22510">MNVLVVLAHPRSESLSHGLCKQIVKILQPFHTVTIHDLYRDSFDPILKENELLDINYFSDDILPYCHALQAADCLIIIHPNWWGAPPAILKGWIDRVIRLNVGYGFNDNGEGDPVKLLKLRYFFVFNTSNTNTEREMAVFHDPLENIWRHCIANFLGVEHFTRSMFSIVVSSTCTERQAWIDTCCQLVKDRLLIP</sequence>
<organism evidence="4 5">
    <name type="scientific">Dyadobacter sediminis</name>
    <dbReference type="NCBI Taxonomy" id="1493691"/>
    <lineage>
        <taxon>Bacteria</taxon>
        <taxon>Pseudomonadati</taxon>
        <taxon>Bacteroidota</taxon>
        <taxon>Cytophagia</taxon>
        <taxon>Cytophagales</taxon>
        <taxon>Spirosomataceae</taxon>
        <taxon>Dyadobacter</taxon>
    </lineage>
</organism>
<name>A0A5R9K5J6_9BACT</name>
<dbReference type="GO" id="GO:0003955">
    <property type="term" value="F:NAD(P)H dehydrogenase (quinone) activity"/>
    <property type="evidence" value="ECO:0007669"/>
    <property type="project" value="TreeGrafter"/>
</dbReference>
<proteinExistence type="inferred from homology"/>
<evidence type="ECO:0000256" key="2">
    <source>
        <dbReference type="ARBA" id="ARBA00023002"/>
    </source>
</evidence>
<dbReference type="OrthoDB" id="652200at2"/>
<dbReference type="GO" id="GO:0005829">
    <property type="term" value="C:cytosol"/>
    <property type="evidence" value="ECO:0007669"/>
    <property type="project" value="TreeGrafter"/>
</dbReference>
<dbReference type="EMBL" id="VCEI01000033">
    <property type="protein sequence ID" value="TLU88696.1"/>
    <property type="molecule type" value="Genomic_DNA"/>
</dbReference>
<dbReference type="InterPro" id="IPR003680">
    <property type="entry name" value="Flavodoxin_fold"/>
</dbReference>
<dbReference type="PANTHER" id="PTHR10204:SF34">
    <property type="entry name" value="NAD(P)H DEHYDROGENASE [QUINONE] 1 ISOFORM 1"/>
    <property type="match status" value="1"/>
</dbReference>
<dbReference type="Pfam" id="PF02525">
    <property type="entry name" value="Flavodoxin_2"/>
    <property type="match status" value="1"/>
</dbReference>
<gene>
    <name evidence="4" type="ORF">FEM55_24635</name>
</gene>
<evidence type="ECO:0000259" key="3">
    <source>
        <dbReference type="Pfam" id="PF02525"/>
    </source>
</evidence>
<feature type="domain" description="Flavodoxin-like fold" evidence="3">
    <location>
        <begin position="1"/>
        <end position="162"/>
    </location>
</feature>
<dbReference type="InterPro" id="IPR029039">
    <property type="entry name" value="Flavoprotein-like_sf"/>
</dbReference>
<keyword evidence="2" id="KW-0560">Oxidoreductase</keyword>
<evidence type="ECO:0000313" key="4">
    <source>
        <dbReference type="EMBL" id="TLU88696.1"/>
    </source>
</evidence>
<dbReference type="PANTHER" id="PTHR10204">
    <property type="entry name" value="NAD P H OXIDOREDUCTASE-RELATED"/>
    <property type="match status" value="1"/>
</dbReference>
<dbReference type="Proteomes" id="UP000309788">
    <property type="component" value="Unassembled WGS sequence"/>
</dbReference>
<dbReference type="InterPro" id="IPR051545">
    <property type="entry name" value="NAD(P)H_dehydrogenase_qn"/>
</dbReference>
<comment type="similarity">
    <text evidence="1">Belongs to the NAD(P)H dehydrogenase (quinone) family.</text>
</comment>
<dbReference type="RefSeq" id="WP_138284197.1">
    <property type="nucleotide sequence ID" value="NZ_BMGE01000008.1"/>
</dbReference>
<keyword evidence="5" id="KW-1185">Reference proteome</keyword>
<protein>
    <submittedName>
        <fullName evidence="4">NAD(P)H-dependent oxidoreductase</fullName>
    </submittedName>
</protein>
<comment type="caution">
    <text evidence="4">The sequence shown here is derived from an EMBL/GenBank/DDBJ whole genome shotgun (WGS) entry which is preliminary data.</text>
</comment>
<reference evidence="4 5" key="1">
    <citation type="submission" date="2019-05" db="EMBL/GenBank/DDBJ databases">
        <authorList>
            <person name="Qu J.-H."/>
        </authorList>
    </citation>
    <scope>NUCLEOTIDE SEQUENCE [LARGE SCALE GENOMIC DNA]</scope>
    <source>
        <strain evidence="4 5">Z12</strain>
    </source>
</reference>
<accession>A0A5R9K5J6</accession>
<dbReference type="Gene3D" id="3.40.50.360">
    <property type="match status" value="1"/>
</dbReference>